<organism evidence="4 5">
    <name type="scientific">Pseudomonas kuykendallii</name>
    <dbReference type="NCBI Taxonomy" id="1007099"/>
    <lineage>
        <taxon>Bacteria</taxon>
        <taxon>Pseudomonadati</taxon>
        <taxon>Pseudomonadota</taxon>
        <taxon>Gammaproteobacteria</taxon>
        <taxon>Pseudomonadales</taxon>
        <taxon>Pseudomonadaceae</taxon>
        <taxon>Pseudomonas</taxon>
    </lineage>
</organism>
<keyword evidence="1" id="KW-0812">Transmembrane</keyword>
<accession>A0A1H2T904</accession>
<feature type="domain" description="FecR N-terminal" evidence="3">
    <location>
        <begin position="13"/>
        <end position="51"/>
    </location>
</feature>
<dbReference type="Proteomes" id="UP000243778">
    <property type="component" value="Unassembled WGS sequence"/>
</dbReference>
<keyword evidence="5" id="KW-1185">Reference proteome</keyword>
<gene>
    <name evidence="4" type="ORF">SAMN05216287_0914</name>
</gene>
<dbReference type="Pfam" id="PF04773">
    <property type="entry name" value="FecR"/>
    <property type="match status" value="1"/>
</dbReference>
<dbReference type="AlphaFoldDB" id="A0A1H2T904"/>
<feature type="domain" description="FecR protein" evidence="2">
    <location>
        <begin position="116"/>
        <end position="205"/>
    </location>
</feature>
<dbReference type="Gene3D" id="2.60.120.1440">
    <property type="match status" value="1"/>
</dbReference>
<feature type="transmembrane region" description="Helical" evidence="1">
    <location>
        <begin position="84"/>
        <end position="102"/>
    </location>
</feature>
<proteinExistence type="predicted"/>
<dbReference type="RefSeq" id="WP_090224972.1">
    <property type="nucleotide sequence ID" value="NZ_FNNU01000001.1"/>
</dbReference>
<keyword evidence="1" id="KW-0472">Membrane</keyword>
<evidence type="ECO:0000313" key="5">
    <source>
        <dbReference type="Proteomes" id="UP000243778"/>
    </source>
</evidence>
<dbReference type="InterPro" id="IPR006860">
    <property type="entry name" value="FecR"/>
</dbReference>
<dbReference type="GO" id="GO:0016989">
    <property type="term" value="F:sigma factor antagonist activity"/>
    <property type="evidence" value="ECO:0007669"/>
    <property type="project" value="TreeGrafter"/>
</dbReference>
<protein>
    <submittedName>
        <fullName evidence="4">FecR family protein</fullName>
    </submittedName>
</protein>
<reference evidence="5" key="1">
    <citation type="submission" date="2016-10" db="EMBL/GenBank/DDBJ databases">
        <authorList>
            <person name="Varghese N."/>
            <person name="Submissions S."/>
        </authorList>
    </citation>
    <scope>NUCLEOTIDE SEQUENCE [LARGE SCALE GENOMIC DNA]</scope>
    <source>
        <strain evidence="5">NRRL B-59562</strain>
    </source>
</reference>
<name>A0A1H2T904_9PSED</name>
<dbReference type="OrthoDB" id="1099576at2"/>
<evidence type="ECO:0000256" key="1">
    <source>
        <dbReference type="SAM" id="Phobius"/>
    </source>
</evidence>
<evidence type="ECO:0000313" key="4">
    <source>
        <dbReference type="EMBL" id="SDW40436.1"/>
    </source>
</evidence>
<dbReference type="InterPro" id="IPR032623">
    <property type="entry name" value="FecR_N"/>
</dbReference>
<dbReference type="PANTHER" id="PTHR30273">
    <property type="entry name" value="PERIPLASMIC SIGNAL SENSOR AND SIGMA FACTOR ACTIVATOR FECR-RELATED"/>
    <property type="match status" value="1"/>
</dbReference>
<dbReference type="PANTHER" id="PTHR30273:SF2">
    <property type="entry name" value="PROTEIN FECR"/>
    <property type="match status" value="1"/>
</dbReference>
<dbReference type="STRING" id="1007099.SAMN05216287_0914"/>
<dbReference type="PIRSF" id="PIRSF018266">
    <property type="entry name" value="FecR"/>
    <property type="match status" value="1"/>
</dbReference>
<evidence type="ECO:0000259" key="2">
    <source>
        <dbReference type="Pfam" id="PF04773"/>
    </source>
</evidence>
<sequence>MIDTRPVSARVLDEAIAWQLNLGAGDDDGQQQAFARWHAAHPDNARAWAQLGGIDQQLHGAASGPARRALQRAEGEVRRRLRRLGGTTLGLLLMVGLTLGLLQQQRPLSDWLADEVTASGEQRDVELPDHTRIRLNSRSALDIAFDARERRVILRGGEMLVETAHGDPRPFIVQTAEGDLRALGTRFLVRREPEGTRLIVLKSAVAAHPERGDEERIIGEGQQVLMRGDGLGASQPAPVAADAWSRGMLVVEDMPLGQLIERLGEYRRGHLGLDPRLADLRITGSFPLNDSDLALAALPPSLPVGIERHTDWWVTVVPAATKEQ</sequence>
<dbReference type="EMBL" id="FNNU01000001">
    <property type="protein sequence ID" value="SDW40436.1"/>
    <property type="molecule type" value="Genomic_DNA"/>
</dbReference>
<keyword evidence="1" id="KW-1133">Transmembrane helix</keyword>
<evidence type="ECO:0000259" key="3">
    <source>
        <dbReference type="Pfam" id="PF16220"/>
    </source>
</evidence>
<dbReference type="InterPro" id="IPR012373">
    <property type="entry name" value="Ferrdict_sens_TM"/>
</dbReference>
<dbReference type="Pfam" id="PF16220">
    <property type="entry name" value="DUF4880"/>
    <property type="match status" value="1"/>
</dbReference>